<dbReference type="Gene3D" id="3.40.630.30">
    <property type="match status" value="1"/>
</dbReference>
<keyword evidence="9" id="KW-1185">Reference proteome</keyword>
<dbReference type="CDD" id="cd04301">
    <property type="entry name" value="NAT_SF"/>
    <property type="match status" value="1"/>
</dbReference>
<dbReference type="RefSeq" id="WP_005369589.1">
    <property type="nucleotide sequence ID" value="NZ_CM001475.1"/>
</dbReference>
<evidence type="ECO:0000313" key="8">
    <source>
        <dbReference type="EMBL" id="EIC28499.1"/>
    </source>
</evidence>
<dbReference type="PANTHER" id="PTHR36449">
    <property type="entry name" value="ACETYLTRANSFERASE-RELATED"/>
    <property type="match status" value="1"/>
</dbReference>
<reference evidence="8 9" key="1">
    <citation type="journal article" date="2013" name="Genome Announc.">
        <title>Genome Sequence of the Obligate Gammaproteobacterial Methanotroph Methylomicrobium album Strain BG8.</title>
        <authorList>
            <person name="Kits K.D."/>
            <person name="Kalyuzhnaya M.G."/>
            <person name="Klotz M.G."/>
            <person name="Jetten M.S."/>
            <person name="Op den Camp H.J."/>
            <person name="Vuilleumier S."/>
            <person name="Bringel F."/>
            <person name="Dispirito A.A."/>
            <person name="Murrell J.C."/>
            <person name="Bruce D."/>
            <person name="Cheng J.F."/>
            <person name="Copeland A."/>
            <person name="Goodwin L."/>
            <person name="Hauser L."/>
            <person name="Lajus A."/>
            <person name="Land M.L."/>
            <person name="Lapidus A."/>
            <person name="Lucas S."/>
            <person name="Medigue C."/>
            <person name="Pitluck S."/>
            <person name="Woyke T."/>
            <person name="Zeytun A."/>
            <person name="Stein L.Y."/>
        </authorList>
    </citation>
    <scope>NUCLEOTIDE SEQUENCE [LARGE SCALE GENOMIC DNA]</scope>
    <source>
        <strain evidence="8 9">BG8</strain>
    </source>
</reference>
<feature type="domain" description="N-acetyltransferase" evidence="7">
    <location>
        <begin position="1"/>
        <end position="160"/>
    </location>
</feature>
<keyword evidence="2" id="KW-0678">Repressor</keyword>
<comment type="catalytic activity">
    <reaction evidence="6">
        <text>glycyl-tRNA(Gly) + acetyl-CoA = N-acetylglycyl-tRNA(Gly) + CoA + H(+)</text>
        <dbReference type="Rhea" id="RHEA:81867"/>
        <dbReference type="Rhea" id="RHEA-COMP:9683"/>
        <dbReference type="Rhea" id="RHEA-COMP:19766"/>
        <dbReference type="ChEBI" id="CHEBI:15378"/>
        <dbReference type="ChEBI" id="CHEBI:57287"/>
        <dbReference type="ChEBI" id="CHEBI:57288"/>
        <dbReference type="ChEBI" id="CHEBI:78522"/>
        <dbReference type="ChEBI" id="CHEBI:232036"/>
    </reaction>
</comment>
<accession>H8GPN7</accession>
<dbReference type="AlphaFoldDB" id="H8GPN7"/>
<evidence type="ECO:0000256" key="4">
    <source>
        <dbReference type="ARBA" id="ARBA00022679"/>
    </source>
</evidence>
<dbReference type="InterPro" id="IPR000182">
    <property type="entry name" value="GNAT_dom"/>
</dbReference>
<dbReference type="STRING" id="686340.Metal_0656"/>
<dbReference type="PANTHER" id="PTHR36449:SF1">
    <property type="entry name" value="ACETYLTRANSFERASE"/>
    <property type="match status" value="1"/>
</dbReference>
<dbReference type="GO" id="GO:0016747">
    <property type="term" value="F:acyltransferase activity, transferring groups other than amino-acyl groups"/>
    <property type="evidence" value="ECO:0007669"/>
    <property type="project" value="InterPro"/>
</dbReference>
<organism evidence="8 9">
    <name type="scientific">Methylomicrobium album BG8</name>
    <dbReference type="NCBI Taxonomy" id="686340"/>
    <lineage>
        <taxon>Bacteria</taxon>
        <taxon>Pseudomonadati</taxon>
        <taxon>Pseudomonadota</taxon>
        <taxon>Gammaproteobacteria</taxon>
        <taxon>Methylococcales</taxon>
        <taxon>Methylococcaceae</taxon>
        <taxon>Methylomicrobium</taxon>
    </lineage>
</organism>
<dbReference type="eggNOG" id="COG0454">
    <property type="taxonomic scope" value="Bacteria"/>
</dbReference>
<proteinExistence type="inferred from homology"/>
<evidence type="ECO:0000313" key="9">
    <source>
        <dbReference type="Proteomes" id="UP000005090"/>
    </source>
</evidence>
<dbReference type="EMBL" id="CM001475">
    <property type="protein sequence ID" value="EIC28499.1"/>
    <property type="molecule type" value="Genomic_DNA"/>
</dbReference>
<evidence type="ECO:0000256" key="2">
    <source>
        <dbReference type="ARBA" id="ARBA00022491"/>
    </source>
</evidence>
<sequence>MLSAPAPLSPEHRLDDFACGVDSLDDWLKRRARSNQVSGASRTYVVAERTQVVGYYCLASGALALSDAPALLRRNMPDPVPVAILGRLAIHQAWQGRGVGVALLQDAVLRTLHASEILGIRGLLVHALSAEAKAFYEHHGFVASPTQPMTLILSLKRKVAEHDHK</sequence>
<protein>
    <submittedName>
        <fullName evidence="8">Acetyltransferase</fullName>
    </submittedName>
</protein>
<gene>
    <name evidence="8" type="ORF">Metal_0656</name>
</gene>
<keyword evidence="4 8" id="KW-0808">Transferase</keyword>
<evidence type="ECO:0000256" key="5">
    <source>
        <dbReference type="ARBA" id="ARBA00023315"/>
    </source>
</evidence>
<evidence type="ECO:0000259" key="7">
    <source>
        <dbReference type="PROSITE" id="PS51186"/>
    </source>
</evidence>
<dbReference type="Proteomes" id="UP000005090">
    <property type="component" value="Chromosome"/>
</dbReference>
<keyword evidence="3" id="KW-1277">Toxin-antitoxin system</keyword>
<evidence type="ECO:0000256" key="6">
    <source>
        <dbReference type="ARBA" id="ARBA00049880"/>
    </source>
</evidence>
<dbReference type="SUPFAM" id="SSF55729">
    <property type="entry name" value="Acyl-CoA N-acyltransferases (Nat)"/>
    <property type="match status" value="1"/>
</dbReference>
<dbReference type="Pfam" id="PF13508">
    <property type="entry name" value="Acetyltransf_7"/>
    <property type="match status" value="1"/>
</dbReference>
<evidence type="ECO:0000256" key="3">
    <source>
        <dbReference type="ARBA" id="ARBA00022649"/>
    </source>
</evidence>
<evidence type="ECO:0000256" key="1">
    <source>
        <dbReference type="ARBA" id="ARBA00009342"/>
    </source>
</evidence>
<dbReference type="HOGENOM" id="CLU_101288_0_0_6"/>
<keyword evidence="5" id="KW-0012">Acyltransferase</keyword>
<comment type="similarity">
    <text evidence="1">Belongs to the acetyltransferase family. GNAT subfamily.</text>
</comment>
<name>H8GPN7_METAL</name>
<dbReference type="PROSITE" id="PS51186">
    <property type="entry name" value="GNAT"/>
    <property type="match status" value="1"/>
</dbReference>
<dbReference type="InterPro" id="IPR016181">
    <property type="entry name" value="Acyl_CoA_acyltransferase"/>
</dbReference>